<gene>
    <name evidence="1" type="ORF">C1645_732957</name>
</gene>
<protein>
    <submittedName>
        <fullName evidence="1">Uncharacterized protein</fullName>
    </submittedName>
</protein>
<proteinExistence type="predicted"/>
<sequence length="130" mass="15114">MGLISIRLGLEKWVRRKKYGLKVALGIITMFKKFKFSVKYKKKLNYSRIMGHFKQVLNYSLDDDDEKNLDDMILSYIAKKIEERESKCQTATEESQPSNNTVKLHDGHVYNVNDIKDPIVCRGKGRPSTK</sequence>
<reference evidence="1 2" key="1">
    <citation type="submission" date="2018-06" db="EMBL/GenBank/DDBJ databases">
        <title>Comparative genomics reveals the genomic features of Rhizophagus irregularis, R. cerebriforme, R. diaphanum and Gigaspora rosea, and their symbiotic lifestyle signature.</title>
        <authorList>
            <person name="Morin E."/>
            <person name="San Clemente H."/>
            <person name="Chen E.C.H."/>
            <person name="De La Providencia I."/>
            <person name="Hainaut M."/>
            <person name="Kuo A."/>
            <person name="Kohler A."/>
            <person name="Murat C."/>
            <person name="Tang N."/>
            <person name="Roy S."/>
            <person name="Loubradou J."/>
            <person name="Henrissat B."/>
            <person name="Grigoriev I.V."/>
            <person name="Corradi N."/>
            <person name="Roux C."/>
            <person name="Martin F.M."/>
        </authorList>
    </citation>
    <scope>NUCLEOTIDE SEQUENCE [LARGE SCALE GENOMIC DNA]</scope>
    <source>
        <strain evidence="1 2">DAOM 227022</strain>
    </source>
</reference>
<dbReference type="AlphaFoldDB" id="A0A397TK03"/>
<evidence type="ECO:0000313" key="1">
    <source>
        <dbReference type="EMBL" id="RIA96825.1"/>
    </source>
</evidence>
<keyword evidence="2" id="KW-1185">Reference proteome</keyword>
<dbReference type="Proteomes" id="UP000265703">
    <property type="component" value="Unassembled WGS sequence"/>
</dbReference>
<evidence type="ECO:0000313" key="2">
    <source>
        <dbReference type="Proteomes" id="UP000265703"/>
    </source>
</evidence>
<dbReference type="EMBL" id="QKYT01000038">
    <property type="protein sequence ID" value="RIA96825.1"/>
    <property type="molecule type" value="Genomic_DNA"/>
</dbReference>
<name>A0A397TK03_9GLOM</name>
<organism evidence="1 2">
    <name type="scientific">Glomus cerebriforme</name>
    <dbReference type="NCBI Taxonomy" id="658196"/>
    <lineage>
        <taxon>Eukaryota</taxon>
        <taxon>Fungi</taxon>
        <taxon>Fungi incertae sedis</taxon>
        <taxon>Mucoromycota</taxon>
        <taxon>Glomeromycotina</taxon>
        <taxon>Glomeromycetes</taxon>
        <taxon>Glomerales</taxon>
        <taxon>Glomeraceae</taxon>
        <taxon>Glomus</taxon>
    </lineage>
</organism>
<accession>A0A397TK03</accession>
<dbReference type="OrthoDB" id="2398774at2759"/>
<comment type="caution">
    <text evidence="1">The sequence shown here is derived from an EMBL/GenBank/DDBJ whole genome shotgun (WGS) entry which is preliminary data.</text>
</comment>